<dbReference type="Gene3D" id="3.30.160.60">
    <property type="entry name" value="Classic Zinc Finger"/>
    <property type="match status" value="1"/>
</dbReference>
<dbReference type="OrthoDB" id="6077919at2759"/>
<evidence type="ECO:0000313" key="3">
    <source>
        <dbReference type="EMBL" id="KQK14249.2"/>
    </source>
</evidence>
<dbReference type="PANTHER" id="PTHR46869">
    <property type="entry name" value="C2H2-LIKE ZINC FINGER PROTEIN"/>
    <property type="match status" value="1"/>
</dbReference>
<protein>
    <recommendedName>
        <fullName evidence="2">C2H2-type domain-containing protein</fullName>
    </recommendedName>
</protein>
<dbReference type="EnsemblPlants" id="KQK14249">
    <property type="protein sequence ID" value="KQK14249"/>
    <property type="gene ID" value="BRADI_1g14950v3"/>
</dbReference>
<accession>I1GQD7</accession>
<dbReference type="SUPFAM" id="SSF57667">
    <property type="entry name" value="beta-beta-alpha zinc fingers"/>
    <property type="match status" value="2"/>
</dbReference>
<name>I1GQD7_BRADI</name>
<dbReference type="GO" id="GO:0008270">
    <property type="term" value="F:zinc ion binding"/>
    <property type="evidence" value="ECO:0007669"/>
    <property type="project" value="UniProtKB-KW"/>
</dbReference>
<feature type="domain" description="C2H2-type" evidence="2">
    <location>
        <begin position="238"/>
        <end position="265"/>
    </location>
</feature>
<dbReference type="Gramene" id="KQK14249">
    <property type="protein sequence ID" value="KQK14249"/>
    <property type="gene ID" value="BRADI_1g14950v3"/>
</dbReference>
<feature type="domain" description="C2H2-type" evidence="2">
    <location>
        <begin position="78"/>
        <end position="105"/>
    </location>
</feature>
<evidence type="ECO:0000313" key="5">
    <source>
        <dbReference type="Proteomes" id="UP000008810"/>
    </source>
</evidence>
<dbReference type="PROSITE" id="PS00028">
    <property type="entry name" value="ZINC_FINGER_C2H2_1"/>
    <property type="match status" value="3"/>
</dbReference>
<dbReference type="Proteomes" id="UP000008810">
    <property type="component" value="Chromosome 1"/>
</dbReference>
<reference evidence="3 4" key="1">
    <citation type="journal article" date="2010" name="Nature">
        <title>Genome sequencing and analysis of the model grass Brachypodium distachyon.</title>
        <authorList>
            <consortium name="International Brachypodium Initiative"/>
        </authorList>
    </citation>
    <scope>NUCLEOTIDE SEQUENCE [LARGE SCALE GENOMIC DNA]</scope>
    <source>
        <strain evidence="3">Bd21</strain>
        <strain evidence="4">cv. Bd21</strain>
    </source>
</reference>
<keyword evidence="1" id="KW-0863">Zinc-finger</keyword>
<evidence type="ECO:0000256" key="1">
    <source>
        <dbReference type="PROSITE-ProRule" id="PRU00042"/>
    </source>
</evidence>
<evidence type="ECO:0000313" key="4">
    <source>
        <dbReference type="EnsemblPlants" id="KQK14249"/>
    </source>
</evidence>
<dbReference type="KEGG" id="bdi:104582938"/>
<dbReference type="RefSeq" id="XP_010232783.1">
    <property type="nucleotide sequence ID" value="XM_010234481.2"/>
</dbReference>
<dbReference type="OMA" id="SHDCKLC"/>
<proteinExistence type="predicted"/>
<accession>A0A0Q3KT47</accession>
<feature type="domain" description="C2H2-type" evidence="2">
    <location>
        <begin position="8"/>
        <end position="35"/>
    </location>
</feature>
<keyword evidence="5" id="KW-1185">Reference proteome</keyword>
<keyword evidence="1" id="KW-0862">Zinc</keyword>
<keyword evidence="1" id="KW-0479">Metal-binding</keyword>
<dbReference type="SMART" id="SM00355">
    <property type="entry name" value="ZnF_C2H2"/>
    <property type="match status" value="3"/>
</dbReference>
<reference evidence="3" key="2">
    <citation type="submission" date="2017-06" db="EMBL/GenBank/DDBJ databases">
        <title>WGS assembly of Brachypodium distachyon.</title>
        <authorList>
            <consortium name="The International Brachypodium Initiative"/>
            <person name="Lucas S."/>
            <person name="Harmon-Smith M."/>
            <person name="Lail K."/>
            <person name="Tice H."/>
            <person name="Grimwood J."/>
            <person name="Bruce D."/>
            <person name="Barry K."/>
            <person name="Shu S."/>
            <person name="Lindquist E."/>
            <person name="Wang M."/>
            <person name="Pitluck S."/>
            <person name="Vogel J.P."/>
            <person name="Garvin D.F."/>
            <person name="Mockler T.C."/>
            <person name="Schmutz J."/>
            <person name="Rokhsar D."/>
            <person name="Bevan M.W."/>
        </authorList>
    </citation>
    <scope>NUCLEOTIDE SEQUENCE</scope>
    <source>
        <strain evidence="3">Bd21</strain>
    </source>
</reference>
<dbReference type="EMBL" id="CM000880">
    <property type="protein sequence ID" value="KQK14249.2"/>
    <property type="molecule type" value="Genomic_DNA"/>
</dbReference>
<dbReference type="Pfam" id="PF13912">
    <property type="entry name" value="zf-C2H2_6"/>
    <property type="match status" value="3"/>
</dbReference>
<dbReference type="PANTHER" id="PTHR46869:SF6">
    <property type="entry name" value="C2H2-TYPE DOMAIN-CONTAINING PROTEIN"/>
    <property type="match status" value="1"/>
</dbReference>
<dbReference type="InterPro" id="IPR036236">
    <property type="entry name" value="Znf_C2H2_sf"/>
</dbReference>
<organism evidence="3">
    <name type="scientific">Brachypodium distachyon</name>
    <name type="common">Purple false brome</name>
    <name type="synonym">Trachynia distachya</name>
    <dbReference type="NCBI Taxonomy" id="15368"/>
    <lineage>
        <taxon>Eukaryota</taxon>
        <taxon>Viridiplantae</taxon>
        <taxon>Streptophyta</taxon>
        <taxon>Embryophyta</taxon>
        <taxon>Tracheophyta</taxon>
        <taxon>Spermatophyta</taxon>
        <taxon>Magnoliopsida</taxon>
        <taxon>Liliopsida</taxon>
        <taxon>Poales</taxon>
        <taxon>Poaceae</taxon>
        <taxon>BOP clade</taxon>
        <taxon>Pooideae</taxon>
        <taxon>Stipodae</taxon>
        <taxon>Brachypodieae</taxon>
        <taxon>Brachypodium</taxon>
    </lineage>
</organism>
<evidence type="ECO:0000259" key="2">
    <source>
        <dbReference type="PROSITE" id="PS50157"/>
    </source>
</evidence>
<dbReference type="InterPro" id="IPR013087">
    <property type="entry name" value="Znf_C2H2_type"/>
</dbReference>
<dbReference type="eggNOG" id="ENOG502R5NH">
    <property type="taxonomic scope" value="Eukaryota"/>
</dbReference>
<dbReference type="PROSITE" id="PS50157">
    <property type="entry name" value="ZINC_FINGER_C2H2_2"/>
    <property type="match status" value="3"/>
</dbReference>
<dbReference type="AlphaFoldDB" id="I1GQD7"/>
<dbReference type="STRING" id="15368.I1GQD7"/>
<dbReference type="HOGENOM" id="CLU_807483_0_0_1"/>
<reference evidence="4" key="3">
    <citation type="submission" date="2018-08" db="UniProtKB">
        <authorList>
            <consortium name="EnsemblPlants"/>
        </authorList>
    </citation>
    <scope>IDENTIFICATION</scope>
    <source>
        <strain evidence="4">cv. Bd21</strain>
    </source>
</reference>
<sequence length="330" mass="36830">MPPRGRKHWCKHCKKSFPSGNSLGGHMALHRNIHKKRLSGNPSIDSEGYDHRESRWRTRVLSDSTFSDDEAWTLFPKTECQLCFKAFASCDALLMHMKIHSRREKKMVVEHKASTGDGVHNGAISEALMKKKRTRRMVLDTALTPEMMTYGIEEVGAAHILVMLSKDHGRYAASVDHDKDCEMDGNMGYHTPMAEMDLNSPVHGPFGDDELMEPQTSSSYEEVKFVSLSEVIKATTSHECKLCGKVFLSGRALGGHKKFHSVADRKRASNVPESAVTQPCKQLLELDHESLVHSLPAPNICNYSSRTPKSEPDPSWVASSLRSEGMLGVL</sequence>
<gene>
    <name evidence="4" type="primary">LOC104582938</name>
    <name evidence="3" type="ORF">BRADI_1g14950v3</name>
</gene>
<dbReference type="GeneID" id="104582938"/>